<evidence type="ECO:0000313" key="3">
    <source>
        <dbReference type="Proteomes" id="UP000248079"/>
    </source>
</evidence>
<keyword evidence="1" id="KW-0472">Membrane</keyword>
<protein>
    <submittedName>
        <fullName evidence="2">Nucleoside recognition protein</fullName>
    </submittedName>
</protein>
<organism evidence="2 3">
    <name type="scientific">Marinifilum breve</name>
    <dbReference type="NCBI Taxonomy" id="2184082"/>
    <lineage>
        <taxon>Bacteria</taxon>
        <taxon>Pseudomonadati</taxon>
        <taxon>Bacteroidota</taxon>
        <taxon>Bacteroidia</taxon>
        <taxon>Marinilabiliales</taxon>
        <taxon>Marinifilaceae</taxon>
    </lineage>
</organism>
<feature type="transmembrane region" description="Helical" evidence="1">
    <location>
        <begin position="34"/>
        <end position="63"/>
    </location>
</feature>
<dbReference type="EMBL" id="QFLI01000005">
    <property type="protein sequence ID" value="PXY00816.1"/>
    <property type="molecule type" value="Genomic_DNA"/>
</dbReference>
<feature type="transmembrane region" description="Helical" evidence="1">
    <location>
        <begin position="183"/>
        <end position="209"/>
    </location>
</feature>
<proteinExistence type="predicted"/>
<comment type="caution">
    <text evidence="2">The sequence shown here is derived from an EMBL/GenBank/DDBJ whole genome shotgun (WGS) entry which is preliminary data.</text>
</comment>
<gene>
    <name evidence="2" type="ORF">DF185_13015</name>
</gene>
<dbReference type="AlphaFoldDB" id="A0A2V3ZWW2"/>
<keyword evidence="1" id="KW-1133">Transmembrane helix</keyword>
<dbReference type="Proteomes" id="UP000248079">
    <property type="component" value="Unassembled WGS sequence"/>
</dbReference>
<reference evidence="2 3" key="1">
    <citation type="submission" date="2018-05" db="EMBL/GenBank/DDBJ databases">
        <title>Marinifilum breve JC075T sp. nov., a marine bacterium isolated from Yongle Blue Hole in the South China Sea.</title>
        <authorList>
            <person name="Fu T."/>
        </authorList>
    </citation>
    <scope>NUCLEOTIDE SEQUENCE [LARGE SCALE GENOMIC DNA]</scope>
    <source>
        <strain evidence="2 3">JC075</strain>
    </source>
</reference>
<sequence>MQVNKGYQTRQSGKEKIKEAVKIALPKAYSTTKWLLSIMIPVSFGVMILNYTGVLAIVSSYLAPAFELIGLPGESAFVLLTSIFTNIYTAIAVITSLEMQGRVVTILAVMCLVAHGFIIETAVLKKTGSSVLRMILLRVFGSFAIGAVLNSLLPGESIQQISSIATSKESFSIMFLDWAQSSLLLAIKVIVLITLLMIFQKILELFGIIKWISKFLKPLQVVMGLPESTSFSWIVANTLGLAYGAAIIMEQVDEGKMSKEDADLLNHHIAVSHSQLEDPLLFAAIGVPLGWMIIPRLILGIVVVWICRLERFLKSVFGKKC</sequence>
<evidence type="ECO:0000313" key="2">
    <source>
        <dbReference type="EMBL" id="PXY00816.1"/>
    </source>
</evidence>
<keyword evidence="3" id="KW-1185">Reference proteome</keyword>
<feature type="transmembrane region" description="Helical" evidence="1">
    <location>
        <begin position="135"/>
        <end position="153"/>
    </location>
</feature>
<feature type="transmembrane region" description="Helical" evidence="1">
    <location>
        <begin position="280"/>
        <end position="307"/>
    </location>
</feature>
<keyword evidence="1" id="KW-0812">Transmembrane</keyword>
<dbReference type="RefSeq" id="WP_110361182.1">
    <property type="nucleotide sequence ID" value="NZ_QFLI01000005.1"/>
</dbReference>
<dbReference type="OrthoDB" id="9779080at2"/>
<accession>A0A2V3ZWW2</accession>
<feature type="transmembrane region" description="Helical" evidence="1">
    <location>
        <begin position="75"/>
        <end position="97"/>
    </location>
</feature>
<feature type="transmembrane region" description="Helical" evidence="1">
    <location>
        <begin position="103"/>
        <end position="123"/>
    </location>
</feature>
<evidence type="ECO:0000256" key="1">
    <source>
        <dbReference type="SAM" id="Phobius"/>
    </source>
</evidence>
<name>A0A2V3ZWW2_9BACT</name>